<evidence type="ECO:0000256" key="4">
    <source>
        <dbReference type="PROSITE-ProRule" id="PRU00335"/>
    </source>
</evidence>
<reference evidence="7" key="1">
    <citation type="submission" date="2014-07" db="EMBL/GenBank/DDBJ databases">
        <authorList>
            <person name="Wibberg D."/>
        </authorList>
    </citation>
    <scope>NUCLEOTIDE SEQUENCE [LARGE SCALE GENOMIC DNA]</scope>
    <source>
        <strain evidence="7">DG5</strain>
    </source>
</reference>
<dbReference type="EMBL" id="LM995447">
    <property type="protein sequence ID" value="CDZ24517.1"/>
    <property type="molecule type" value="Genomic_DNA"/>
</dbReference>
<proteinExistence type="predicted"/>
<keyword evidence="3" id="KW-0804">Transcription</keyword>
<dbReference type="PANTHER" id="PTHR43479">
    <property type="entry name" value="ACREF/ENVCD OPERON REPRESSOR-RELATED"/>
    <property type="match status" value="1"/>
</dbReference>
<protein>
    <submittedName>
        <fullName evidence="6">Transcriptional regulator, TetR family</fullName>
    </submittedName>
</protein>
<dbReference type="Proteomes" id="UP000032431">
    <property type="component" value="Chromosome I"/>
</dbReference>
<dbReference type="KEGG" id="ccel:CCDG5_1403"/>
<dbReference type="Pfam" id="PF00440">
    <property type="entry name" value="TetR_N"/>
    <property type="match status" value="1"/>
</dbReference>
<dbReference type="PATRIC" id="fig|29343.3.peg.1479"/>
<dbReference type="GO" id="GO:0045892">
    <property type="term" value="P:negative regulation of DNA-templated transcription"/>
    <property type="evidence" value="ECO:0007669"/>
    <property type="project" value="UniProtKB-ARBA"/>
</dbReference>
<evidence type="ECO:0000256" key="3">
    <source>
        <dbReference type="ARBA" id="ARBA00023163"/>
    </source>
</evidence>
<organism evidence="6 7">
    <name type="scientific">[Clostridium] cellulosi</name>
    <dbReference type="NCBI Taxonomy" id="29343"/>
    <lineage>
        <taxon>Bacteria</taxon>
        <taxon>Bacillati</taxon>
        <taxon>Bacillota</taxon>
        <taxon>Clostridia</taxon>
        <taxon>Eubacteriales</taxon>
        <taxon>Oscillospiraceae</taxon>
        <taxon>Oscillospiraceae incertae sedis</taxon>
    </lineage>
</organism>
<evidence type="ECO:0000313" key="6">
    <source>
        <dbReference type="EMBL" id="CDZ24517.1"/>
    </source>
</evidence>
<dbReference type="InterPro" id="IPR009057">
    <property type="entry name" value="Homeodomain-like_sf"/>
</dbReference>
<dbReference type="PROSITE" id="PS50977">
    <property type="entry name" value="HTH_TETR_2"/>
    <property type="match status" value="1"/>
</dbReference>
<evidence type="ECO:0000259" key="5">
    <source>
        <dbReference type="PROSITE" id="PS50977"/>
    </source>
</evidence>
<evidence type="ECO:0000313" key="7">
    <source>
        <dbReference type="Proteomes" id="UP000032431"/>
    </source>
</evidence>
<gene>
    <name evidence="6" type="ORF">CCDG5_1403</name>
</gene>
<dbReference type="SUPFAM" id="SSF48498">
    <property type="entry name" value="Tetracyclin repressor-like, C-terminal domain"/>
    <property type="match status" value="1"/>
</dbReference>
<sequence length="195" mass="22677">MDSKDIKRKKIADAAKELFADFGYKSVSMDQIAQKAGVAKGTLYLYYKDKNDLLFKLAEELLDSFKLFIQSVEEKHLQLIQELHEIIYNFLMYRHNQKFLYRIAREAEELKTPSACRVIEAIDKEITGYIEQRLNTAMKEGLIKKCDTSILAFVIIKVYSALAFEWEEKHPPLNERQIAESVSLFLKDGLIIEQC</sequence>
<dbReference type="GO" id="GO:0003677">
    <property type="term" value="F:DNA binding"/>
    <property type="evidence" value="ECO:0007669"/>
    <property type="project" value="UniProtKB-UniRule"/>
</dbReference>
<dbReference type="FunFam" id="1.10.10.60:FF:000141">
    <property type="entry name" value="TetR family transcriptional regulator"/>
    <property type="match status" value="1"/>
</dbReference>
<dbReference type="PANTHER" id="PTHR43479:SF11">
    <property type="entry name" value="ACREF_ENVCD OPERON REPRESSOR-RELATED"/>
    <property type="match status" value="1"/>
</dbReference>
<dbReference type="InterPro" id="IPR001647">
    <property type="entry name" value="HTH_TetR"/>
</dbReference>
<dbReference type="Gene3D" id="1.10.357.10">
    <property type="entry name" value="Tetracycline Repressor, domain 2"/>
    <property type="match status" value="1"/>
</dbReference>
<evidence type="ECO:0000256" key="2">
    <source>
        <dbReference type="ARBA" id="ARBA00023125"/>
    </source>
</evidence>
<dbReference type="InterPro" id="IPR050624">
    <property type="entry name" value="HTH-type_Tx_Regulator"/>
</dbReference>
<feature type="DNA-binding region" description="H-T-H motif" evidence="4">
    <location>
        <begin position="28"/>
        <end position="47"/>
    </location>
</feature>
<name>A0A078KPR6_9FIRM</name>
<accession>A0A078KPR6</accession>
<dbReference type="InterPro" id="IPR036271">
    <property type="entry name" value="Tet_transcr_reg_TetR-rel_C_sf"/>
</dbReference>
<dbReference type="HOGENOM" id="CLU_069356_12_2_9"/>
<dbReference type="PRINTS" id="PR00455">
    <property type="entry name" value="HTHTETR"/>
</dbReference>
<feature type="domain" description="HTH tetR-type" evidence="5">
    <location>
        <begin position="5"/>
        <end position="65"/>
    </location>
</feature>
<evidence type="ECO:0000256" key="1">
    <source>
        <dbReference type="ARBA" id="ARBA00023015"/>
    </source>
</evidence>
<keyword evidence="1" id="KW-0805">Transcription regulation</keyword>
<keyword evidence="2 4" id="KW-0238">DNA-binding</keyword>
<dbReference type="SUPFAM" id="SSF46689">
    <property type="entry name" value="Homeodomain-like"/>
    <property type="match status" value="1"/>
</dbReference>
<dbReference type="STRING" id="29343.CCDG5_1403"/>
<keyword evidence="7" id="KW-1185">Reference proteome</keyword>
<dbReference type="OrthoDB" id="9812484at2"/>
<dbReference type="AlphaFoldDB" id="A0A078KPR6"/>